<keyword evidence="3" id="KW-1185">Reference proteome</keyword>
<evidence type="ECO:0000313" key="2">
    <source>
        <dbReference type="EMBL" id="GGC22213.1"/>
    </source>
</evidence>
<sequence>MKWKPILIVLSVIIVITNLPMINKDFIVLFDGRDHFRYSNADASYTRIQGFGFKDGFFSPKLIERFIEEEKPSKENSTLYRLYRINPLCFWRWSYYLFTSVDFEYKSWKEIEPNRVPYDPENRWQDF</sequence>
<dbReference type="Proteomes" id="UP000597338">
    <property type="component" value="Unassembled WGS sequence"/>
</dbReference>
<keyword evidence="1" id="KW-1133">Transmembrane helix</keyword>
<gene>
    <name evidence="2" type="ORF">GCM10011386_12680</name>
</gene>
<comment type="caution">
    <text evidence="2">The sequence shown here is derived from an EMBL/GenBank/DDBJ whole genome shotgun (WGS) entry which is preliminary data.</text>
</comment>
<accession>A0ABQ1LDS3</accession>
<name>A0ABQ1LDS3_9SPHI</name>
<organism evidence="2 3">
    <name type="scientific">Parapedobacter defluvii</name>
    <dbReference type="NCBI Taxonomy" id="2045106"/>
    <lineage>
        <taxon>Bacteria</taxon>
        <taxon>Pseudomonadati</taxon>
        <taxon>Bacteroidota</taxon>
        <taxon>Sphingobacteriia</taxon>
        <taxon>Sphingobacteriales</taxon>
        <taxon>Sphingobacteriaceae</taxon>
        <taxon>Parapedobacter</taxon>
    </lineage>
</organism>
<proteinExistence type="predicted"/>
<evidence type="ECO:0000313" key="3">
    <source>
        <dbReference type="Proteomes" id="UP000597338"/>
    </source>
</evidence>
<dbReference type="EMBL" id="BMIK01000003">
    <property type="protein sequence ID" value="GGC22213.1"/>
    <property type="molecule type" value="Genomic_DNA"/>
</dbReference>
<feature type="transmembrane region" description="Helical" evidence="1">
    <location>
        <begin position="6"/>
        <end position="23"/>
    </location>
</feature>
<keyword evidence="1" id="KW-0472">Membrane</keyword>
<keyword evidence="1" id="KW-0812">Transmembrane</keyword>
<protein>
    <submittedName>
        <fullName evidence="2">Uncharacterized protein</fullName>
    </submittedName>
</protein>
<reference evidence="3" key="1">
    <citation type="journal article" date="2019" name="Int. J. Syst. Evol. Microbiol.">
        <title>The Global Catalogue of Microorganisms (GCM) 10K type strain sequencing project: providing services to taxonomists for standard genome sequencing and annotation.</title>
        <authorList>
            <consortium name="The Broad Institute Genomics Platform"/>
            <consortium name="The Broad Institute Genome Sequencing Center for Infectious Disease"/>
            <person name="Wu L."/>
            <person name="Ma J."/>
        </authorList>
    </citation>
    <scope>NUCLEOTIDE SEQUENCE [LARGE SCALE GENOMIC DNA]</scope>
    <source>
        <strain evidence="3">CGMCC 1.15342</strain>
    </source>
</reference>
<evidence type="ECO:0000256" key="1">
    <source>
        <dbReference type="SAM" id="Phobius"/>
    </source>
</evidence>